<evidence type="ECO:0000256" key="10">
    <source>
        <dbReference type="PROSITE-ProRule" id="PRU01363"/>
    </source>
</evidence>
<dbReference type="CDD" id="cd19532">
    <property type="entry name" value="C_PKS-NRPS"/>
    <property type="match status" value="1"/>
</dbReference>
<dbReference type="InterPro" id="IPR032821">
    <property type="entry name" value="PKS_assoc"/>
</dbReference>
<proteinExistence type="inferred from homology"/>
<dbReference type="Proteomes" id="UP001303160">
    <property type="component" value="Unassembled WGS sequence"/>
</dbReference>
<dbReference type="Gene3D" id="3.10.129.110">
    <property type="entry name" value="Polyketide synthase dehydratase"/>
    <property type="match status" value="1"/>
</dbReference>
<dbReference type="GO" id="GO:0016491">
    <property type="term" value="F:oxidoreductase activity"/>
    <property type="evidence" value="ECO:0007669"/>
    <property type="project" value="UniProtKB-KW"/>
</dbReference>
<feature type="compositionally biased region" description="Basic and acidic residues" evidence="11">
    <location>
        <begin position="2502"/>
        <end position="2518"/>
    </location>
</feature>
<dbReference type="Pfam" id="PF13193">
    <property type="entry name" value="AMP-binding_C"/>
    <property type="match status" value="1"/>
</dbReference>
<evidence type="ECO:0000256" key="11">
    <source>
        <dbReference type="SAM" id="MobiDB-lite"/>
    </source>
</evidence>
<dbReference type="Pfam" id="PF00501">
    <property type="entry name" value="AMP-binding"/>
    <property type="match status" value="1"/>
</dbReference>
<dbReference type="InterPro" id="IPR001242">
    <property type="entry name" value="Condensation_dom"/>
</dbReference>
<keyword evidence="8" id="KW-0511">Multifunctional enzyme</keyword>
<feature type="domain" description="PKS/mFAS DH" evidence="14">
    <location>
        <begin position="948"/>
        <end position="1250"/>
    </location>
</feature>
<dbReference type="Gene3D" id="3.40.50.150">
    <property type="entry name" value="Vaccinia Virus protein VP39"/>
    <property type="match status" value="1"/>
</dbReference>
<dbReference type="SMART" id="SM00822">
    <property type="entry name" value="PKS_KR"/>
    <property type="match status" value="1"/>
</dbReference>
<dbReference type="InterPro" id="IPR023213">
    <property type="entry name" value="CAT-like_dom_sf"/>
</dbReference>
<dbReference type="SUPFAM" id="SSF51735">
    <property type="entry name" value="NAD(P)-binding Rossmann-fold domains"/>
    <property type="match status" value="2"/>
</dbReference>
<dbReference type="InterPro" id="IPR009081">
    <property type="entry name" value="PP-bd_ACP"/>
</dbReference>
<dbReference type="GO" id="GO:0004315">
    <property type="term" value="F:3-oxoacyl-[acyl-carrier-protein] synthase activity"/>
    <property type="evidence" value="ECO:0007669"/>
    <property type="project" value="InterPro"/>
</dbReference>
<dbReference type="Pfam" id="PF08659">
    <property type="entry name" value="KR"/>
    <property type="match status" value="1"/>
</dbReference>
<dbReference type="Gene3D" id="1.10.1200.10">
    <property type="entry name" value="ACP-like"/>
    <property type="match status" value="1"/>
</dbReference>
<dbReference type="InterPro" id="IPR016036">
    <property type="entry name" value="Malonyl_transacylase_ACP-bd"/>
</dbReference>
<dbReference type="InterPro" id="IPR050091">
    <property type="entry name" value="PKS_NRPS_Biosynth_Enz"/>
</dbReference>
<evidence type="ECO:0000259" key="13">
    <source>
        <dbReference type="PROSITE" id="PS52004"/>
    </source>
</evidence>
<evidence type="ECO:0000256" key="7">
    <source>
        <dbReference type="ARBA" id="ARBA00023002"/>
    </source>
</evidence>
<dbReference type="InterPro" id="IPR020807">
    <property type="entry name" value="PKS_DH"/>
</dbReference>
<evidence type="ECO:0000256" key="8">
    <source>
        <dbReference type="ARBA" id="ARBA00023268"/>
    </source>
</evidence>
<dbReference type="CDD" id="cd00833">
    <property type="entry name" value="PKS"/>
    <property type="match status" value="1"/>
</dbReference>
<dbReference type="GO" id="GO:0032259">
    <property type="term" value="P:methylation"/>
    <property type="evidence" value="ECO:0007669"/>
    <property type="project" value="UniProtKB-KW"/>
</dbReference>
<comment type="caution">
    <text evidence="15">The sequence shown here is derived from an EMBL/GenBank/DDBJ whole genome shotgun (WGS) entry which is preliminary data.</text>
</comment>
<dbReference type="SUPFAM" id="SSF56801">
    <property type="entry name" value="Acetyl-CoA synthetase-like"/>
    <property type="match status" value="1"/>
</dbReference>
<dbReference type="Pfam" id="PF00550">
    <property type="entry name" value="PP-binding"/>
    <property type="match status" value="1"/>
</dbReference>
<dbReference type="Gene3D" id="3.40.50.12780">
    <property type="entry name" value="N-terminal domain of ligase-like"/>
    <property type="match status" value="1"/>
</dbReference>
<dbReference type="CDD" id="cd05930">
    <property type="entry name" value="A_NRPS"/>
    <property type="match status" value="1"/>
</dbReference>
<dbReference type="InterPro" id="IPR036736">
    <property type="entry name" value="ACP-like_sf"/>
</dbReference>
<dbReference type="InterPro" id="IPR045851">
    <property type="entry name" value="AMP-bd_C_sf"/>
</dbReference>
<dbReference type="Gene3D" id="3.40.47.10">
    <property type="match status" value="1"/>
</dbReference>
<dbReference type="PROSITE" id="PS00606">
    <property type="entry name" value="KS3_1"/>
    <property type="match status" value="1"/>
</dbReference>
<dbReference type="InterPro" id="IPR020845">
    <property type="entry name" value="AMP-binding_CS"/>
</dbReference>
<keyword evidence="3" id="KW-0436">Ligase</keyword>
<dbReference type="SMART" id="SM00826">
    <property type="entry name" value="PKS_DH"/>
    <property type="match status" value="1"/>
</dbReference>
<dbReference type="SUPFAM" id="SSF53901">
    <property type="entry name" value="Thiolase-like"/>
    <property type="match status" value="1"/>
</dbReference>
<dbReference type="SMART" id="SM00823">
    <property type="entry name" value="PKS_PP"/>
    <property type="match status" value="2"/>
</dbReference>
<dbReference type="SMART" id="SM00827">
    <property type="entry name" value="PKS_AT"/>
    <property type="match status" value="1"/>
</dbReference>
<dbReference type="InterPro" id="IPR014030">
    <property type="entry name" value="Ketoacyl_synth_N"/>
</dbReference>
<dbReference type="InterPro" id="IPR016039">
    <property type="entry name" value="Thiolase-like"/>
</dbReference>
<reference evidence="15" key="1">
    <citation type="journal article" date="2023" name="Mol. Phylogenet. Evol.">
        <title>Genome-scale phylogeny and comparative genomics of the fungal order Sordariales.</title>
        <authorList>
            <person name="Hensen N."/>
            <person name="Bonometti L."/>
            <person name="Westerberg I."/>
            <person name="Brannstrom I.O."/>
            <person name="Guillou S."/>
            <person name="Cros-Aarteil S."/>
            <person name="Calhoun S."/>
            <person name="Haridas S."/>
            <person name="Kuo A."/>
            <person name="Mondo S."/>
            <person name="Pangilinan J."/>
            <person name="Riley R."/>
            <person name="LaButti K."/>
            <person name="Andreopoulos B."/>
            <person name="Lipzen A."/>
            <person name="Chen C."/>
            <person name="Yan M."/>
            <person name="Daum C."/>
            <person name="Ng V."/>
            <person name="Clum A."/>
            <person name="Steindorff A."/>
            <person name="Ohm R.A."/>
            <person name="Martin F."/>
            <person name="Silar P."/>
            <person name="Natvig D.O."/>
            <person name="Lalanne C."/>
            <person name="Gautier V."/>
            <person name="Ament-Velasquez S.L."/>
            <person name="Kruys A."/>
            <person name="Hutchinson M.I."/>
            <person name="Powell A.J."/>
            <person name="Barry K."/>
            <person name="Miller A.N."/>
            <person name="Grigoriev I.V."/>
            <person name="Debuchy R."/>
            <person name="Gladieux P."/>
            <person name="Hiltunen Thoren M."/>
            <person name="Johannesson H."/>
        </authorList>
    </citation>
    <scope>NUCLEOTIDE SEQUENCE</scope>
    <source>
        <strain evidence="15">CBS 315.58</strain>
    </source>
</reference>
<dbReference type="InterPro" id="IPR020841">
    <property type="entry name" value="PKS_Beta-ketoAc_synthase_dom"/>
</dbReference>
<name>A0AAN6X895_9PEZI</name>
<keyword evidence="5" id="KW-0808">Transferase</keyword>
<feature type="domain" description="Carrier" evidence="12">
    <location>
        <begin position="3554"/>
        <end position="3630"/>
    </location>
</feature>
<keyword evidence="2" id="KW-0597">Phosphoprotein</keyword>
<feature type="region of interest" description="Disordered" evidence="11">
    <location>
        <begin position="3527"/>
        <end position="3558"/>
    </location>
</feature>
<dbReference type="Pfam" id="PF23297">
    <property type="entry name" value="ACP_SdgA_C"/>
    <property type="match status" value="1"/>
</dbReference>
<dbReference type="InterPro" id="IPR014043">
    <property type="entry name" value="Acyl_transferase_dom"/>
</dbReference>
<dbReference type="Pfam" id="PF00668">
    <property type="entry name" value="Condensation"/>
    <property type="match status" value="1"/>
</dbReference>
<dbReference type="InterPro" id="IPR049900">
    <property type="entry name" value="PKS_mFAS_DH"/>
</dbReference>
<dbReference type="GO" id="GO:0008168">
    <property type="term" value="F:methyltransferase activity"/>
    <property type="evidence" value="ECO:0007669"/>
    <property type="project" value="UniProtKB-KW"/>
</dbReference>
<evidence type="ECO:0000256" key="9">
    <source>
        <dbReference type="ARBA" id="ARBA00029443"/>
    </source>
</evidence>
<dbReference type="Gene3D" id="3.30.559.10">
    <property type="entry name" value="Chloramphenicol acetyltransferase-like domain"/>
    <property type="match status" value="1"/>
</dbReference>
<evidence type="ECO:0000256" key="2">
    <source>
        <dbReference type="ARBA" id="ARBA00022553"/>
    </source>
</evidence>
<dbReference type="Pfam" id="PF02801">
    <property type="entry name" value="Ketoacyl-synt_C"/>
    <property type="match status" value="1"/>
</dbReference>
<dbReference type="Pfam" id="PF16197">
    <property type="entry name" value="KAsynt_C_assoc"/>
    <property type="match status" value="1"/>
</dbReference>
<dbReference type="SMART" id="SM00825">
    <property type="entry name" value="PKS_KS"/>
    <property type="match status" value="1"/>
</dbReference>
<dbReference type="SUPFAM" id="SSF52151">
    <property type="entry name" value="FabD/lysophospholipase-like"/>
    <property type="match status" value="1"/>
</dbReference>
<dbReference type="InterPro" id="IPR042099">
    <property type="entry name" value="ANL_N_sf"/>
</dbReference>
<dbReference type="PROSITE" id="PS52004">
    <property type="entry name" value="KS3_2"/>
    <property type="match status" value="1"/>
</dbReference>
<dbReference type="InterPro" id="IPR010071">
    <property type="entry name" value="AA_adenyl_dom"/>
</dbReference>
<dbReference type="InterPro" id="IPR049552">
    <property type="entry name" value="PKS_DH_N"/>
</dbReference>
<keyword evidence="4" id="KW-0489">Methyltransferase</keyword>
<dbReference type="Gene3D" id="3.30.300.30">
    <property type="match status" value="1"/>
</dbReference>
<dbReference type="Gene3D" id="3.40.366.10">
    <property type="entry name" value="Malonyl-Coenzyme A Acyl Carrier Protein, domain 2"/>
    <property type="match status" value="1"/>
</dbReference>
<evidence type="ECO:0000259" key="14">
    <source>
        <dbReference type="PROSITE" id="PS52019"/>
    </source>
</evidence>
<dbReference type="InterPro" id="IPR025110">
    <property type="entry name" value="AMP-bd_C"/>
</dbReference>
<keyword evidence="1" id="KW-0596">Phosphopantetheine</keyword>
<feature type="active site" description="Proton donor; for dehydratase activity" evidence="10">
    <location>
        <position position="1157"/>
    </location>
</feature>
<evidence type="ECO:0000313" key="16">
    <source>
        <dbReference type="Proteomes" id="UP001303160"/>
    </source>
</evidence>
<evidence type="ECO:0000256" key="3">
    <source>
        <dbReference type="ARBA" id="ARBA00022598"/>
    </source>
</evidence>
<dbReference type="InterPro" id="IPR018201">
    <property type="entry name" value="Ketoacyl_synth_AS"/>
</dbReference>
<dbReference type="Pfam" id="PF08242">
    <property type="entry name" value="Methyltransf_12"/>
    <property type="match status" value="1"/>
</dbReference>
<keyword evidence="7" id="KW-0560">Oxidoreductase</keyword>
<evidence type="ECO:0000256" key="1">
    <source>
        <dbReference type="ARBA" id="ARBA00022450"/>
    </source>
</evidence>
<dbReference type="InterPro" id="IPR006162">
    <property type="entry name" value="Ppantetheine_attach_site"/>
</dbReference>
<dbReference type="SUPFAM" id="SSF52777">
    <property type="entry name" value="CoA-dependent acyltransferases"/>
    <property type="match status" value="2"/>
</dbReference>
<dbReference type="SUPFAM" id="SSF55048">
    <property type="entry name" value="Probable ACP-binding domain of malonyl-CoA ACP transacylase"/>
    <property type="match status" value="1"/>
</dbReference>
<dbReference type="Pfam" id="PF07993">
    <property type="entry name" value="NAD_binding_4"/>
    <property type="match status" value="1"/>
</dbReference>
<dbReference type="InterPro" id="IPR049551">
    <property type="entry name" value="PKS_DH_C"/>
</dbReference>
<dbReference type="PANTHER" id="PTHR43775:SF20">
    <property type="entry name" value="HYBRID PKS-NRPS SYNTHETASE APDA"/>
    <property type="match status" value="1"/>
</dbReference>
<feature type="region of interest" description="N-terminal hotdog fold" evidence="10">
    <location>
        <begin position="948"/>
        <end position="1085"/>
    </location>
</feature>
<dbReference type="GO" id="GO:0004312">
    <property type="term" value="F:fatty acid synthase activity"/>
    <property type="evidence" value="ECO:0007669"/>
    <property type="project" value="TreeGrafter"/>
</dbReference>
<evidence type="ECO:0000256" key="4">
    <source>
        <dbReference type="ARBA" id="ARBA00022603"/>
    </source>
</evidence>
<feature type="active site" description="Proton acceptor; for dehydratase activity" evidence="10">
    <location>
        <position position="980"/>
    </location>
</feature>
<organism evidence="15 16">
    <name type="scientific">Triangularia verruculosa</name>
    <dbReference type="NCBI Taxonomy" id="2587418"/>
    <lineage>
        <taxon>Eukaryota</taxon>
        <taxon>Fungi</taxon>
        <taxon>Dikarya</taxon>
        <taxon>Ascomycota</taxon>
        <taxon>Pezizomycotina</taxon>
        <taxon>Sordariomycetes</taxon>
        <taxon>Sordariomycetidae</taxon>
        <taxon>Sordariales</taxon>
        <taxon>Podosporaceae</taxon>
        <taxon>Triangularia</taxon>
    </lineage>
</organism>
<feature type="region of interest" description="Disordered" evidence="11">
    <location>
        <begin position="2491"/>
        <end position="2550"/>
    </location>
</feature>
<dbReference type="CDD" id="cd02440">
    <property type="entry name" value="AdoMet_MTases"/>
    <property type="match status" value="1"/>
</dbReference>
<dbReference type="InterPro" id="IPR013217">
    <property type="entry name" value="Methyltransf_12"/>
</dbReference>
<dbReference type="PROSITE" id="PS50075">
    <property type="entry name" value="CARRIER"/>
    <property type="match status" value="1"/>
</dbReference>
<dbReference type="InterPro" id="IPR013120">
    <property type="entry name" value="FAR_NAD-bd"/>
</dbReference>
<dbReference type="NCBIfam" id="TIGR01733">
    <property type="entry name" value="AA-adenyl-dom"/>
    <property type="match status" value="1"/>
</dbReference>
<dbReference type="GO" id="GO:0009403">
    <property type="term" value="P:toxin biosynthetic process"/>
    <property type="evidence" value="ECO:0007669"/>
    <property type="project" value="UniProtKB-ARBA"/>
</dbReference>
<keyword evidence="6" id="KW-0677">Repeat</keyword>
<dbReference type="InterPro" id="IPR013968">
    <property type="entry name" value="PKS_KR"/>
</dbReference>
<feature type="region of interest" description="C-terminal hotdog fold" evidence="10">
    <location>
        <begin position="1101"/>
        <end position="1250"/>
    </location>
</feature>
<protein>
    <submittedName>
        <fullName evidence="15">Uncharacterized protein</fullName>
    </submittedName>
</protein>
<dbReference type="PROSITE" id="PS00012">
    <property type="entry name" value="PHOSPHOPANTETHEINE"/>
    <property type="match status" value="1"/>
</dbReference>
<dbReference type="InterPro" id="IPR057326">
    <property type="entry name" value="KR_dom"/>
</dbReference>
<dbReference type="Pfam" id="PF14765">
    <property type="entry name" value="PS-DH"/>
    <property type="match status" value="1"/>
</dbReference>
<dbReference type="SUPFAM" id="SSF47336">
    <property type="entry name" value="ACP-like"/>
    <property type="match status" value="1"/>
</dbReference>
<dbReference type="PROSITE" id="PS52019">
    <property type="entry name" value="PKS_MFAS_DH"/>
    <property type="match status" value="1"/>
</dbReference>
<dbReference type="Gene3D" id="3.40.50.720">
    <property type="entry name" value="NAD(P)-binding Rossmann-like Domain"/>
    <property type="match status" value="2"/>
</dbReference>
<dbReference type="InterPro" id="IPR000873">
    <property type="entry name" value="AMP-dep_synth/lig_dom"/>
</dbReference>
<evidence type="ECO:0000313" key="15">
    <source>
        <dbReference type="EMBL" id="KAK4194675.1"/>
    </source>
</evidence>
<gene>
    <name evidence="15" type="ORF">QBC40DRAFT_318825</name>
</gene>
<dbReference type="InterPro" id="IPR036291">
    <property type="entry name" value="NAD(P)-bd_dom_sf"/>
</dbReference>
<comment type="similarity">
    <text evidence="9">In the C-terminal section; belongs to the NRP synthetase family.</text>
</comment>
<dbReference type="GO" id="GO:0016874">
    <property type="term" value="F:ligase activity"/>
    <property type="evidence" value="ECO:0007669"/>
    <property type="project" value="UniProtKB-KW"/>
</dbReference>
<feature type="compositionally biased region" description="Low complexity" evidence="11">
    <location>
        <begin position="2525"/>
        <end position="2534"/>
    </location>
</feature>
<dbReference type="Pfam" id="PF00698">
    <property type="entry name" value="Acyl_transf_1"/>
    <property type="match status" value="1"/>
</dbReference>
<dbReference type="EMBL" id="MU864046">
    <property type="protein sequence ID" value="KAK4194675.1"/>
    <property type="molecule type" value="Genomic_DNA"/>
</dbReference>
<dbReference type="PROSITE" id="PS00455">
    <property type="entry name" value="AMP_BINDING"/>
    <property type="match status" value="1"/>
</dbReference>
<evidence type="ECO:0000256" key="5">
    <source>
        <dbReference type="ARBA" id="ARBA00022679"/>
    </source>
</evidence>
<dbReference type="Gene3D" id="3.30.559.30">
    <property type="entry name" value="Nonribosomal peptide synthetase, condensation domain"/>
    <property type="match status" value="1"/>
</dbReference>
<reference evidence="15" key="2">
    <citation type="submission" date="2023-05" db="EMBL/GenBank/DDBJ databases">
        <authorList>
            <consortium name="Lawrence Berkeley National Laboratory"/>
            <person name="Steindorff A."/>
            <person name="Hensen N."/>
            <person name="Bonometti L."/>
            <person name="Westerberg I."/>
            <person name="Brannstrom I.O."/>
            <person name="Guillou S."/>
            <person name="Cros-Aarteil S."/>
            <person name="Calhoun S."/>
            <person name="Haridas S."/>
            <person name="Kuo A."/>
            <person name="Mondo S."/>
            <person name="Pangilinan J."/>
            <person name="Riley R."/>
            <person name="Labutti K."/>
            <person name="Andreopoulos B."/>
            <person name="Lipzen A."/>
            <person name="Chen C."/>
            <person name="Yanf M."/>
            <person name="Daum C."/>
            <person name="Ng V."/>
            <person name="Clum A."/>
            <person name="Ohm R."/>
            <person name="Martin F."/>
            <person name="Silar P."/>
            <person name="Natvig D."/>
            <person name="Lalanne C."/>
            <person name="Gautier V."/>
            <person name="Ament-Velasquez S.L."/>
            <person name="Kruys A."/>
            <person name="Hutchinson M.I."/>
            <person name="Powell A.J."/>
            <person name="Barry K."/>
            <person name="Miller A.N."/>
            <person name="Grigoriev I.V."/>
            <person name="Debuchy R."/>
            <person name="Gladieux P."/>
            <person name="Thoren M.H."/>
            <person name="Johannesson H."/>
        </authorList>
    </citation>
    <scope>NUCLEOTIDE SEQUENCE</scope>
    <source>
        <strain evidence="15">CBS 315.58</strain>
    </source>
</reference>
<evidence type="ECO:0000256" key="6">
    <source>
        <dbReference type="ARBA" id="ARBA00022737"/>
    </source>
</evidence>
<evidence type="ECO:0000259" key="12">
    <source>
        <dbReference type="PROSITE" id="PS50075"/>
    </source>
</evidence>
<dbReference type="InterPro" id="IPR042104">
    <property type="entry name" value="PKS_dehydratase_sf"/>
</dbReference>
<accession>A0AAN6X895</accession>
<dbReference type="GO" id="GO:0006633">
    <property type="term" value="P:fatty acid biosynthetic process"/>
    <property type="evidence" value="ECO:0007669"/>
    <property type="project" value="InterPro"/>
</dbReference>
<dbReference type="InterPro" id="IPR029063">
    <property type="entry name" value="SAM-dependent_MTases_sf"/>
</dbReference>
<dbReference type="PANTHER" id="PTHR43775">
    <property type="entry name" value="FATTY ACID SYNTHASE"/>
    <property type="match status" value="1"/>
</dbReference>
<keyword evidence="16" id="KW-1185">Reference proteome</keyword>
<dbReference type="Pfam" id="PF21089">
    <property type="entry name" value="PKS_DH_N"/>
    <property type="match status" value="1"/>
</dbReference>
<dbReference type="InterPro" id="IPR016035">
    <property type="entry name" value="Acyl_Trfase/lysoPLipase"/>
</dbReference>
<sequence>MSANMEPVAIIGSACRFPGDADSPSKLWDLLRSPRPLGQRIPSERFSADGFYHPNSQFPGHSNVREAYFLSGSGTHRKFDAPFFGMSPAEAMNMDPQVRHLLEAVYEALEASGLTLEGLTGSDTAVYTGQMVADYDHIITRDLDHSLGIYHASGTAHAMLSNRISYFYDWHGPSMTMDTACSSSLVALHHAVQQVRSGLSRVAVATGANLILDPKCFISLSSLNMLSPDGQSRMWDASANGYARGEGIAAVIIKTLSAALADGDHIECVIRETGFNQDGRSQGITSPSAAAQIQLIRDCYTRSGLDLTSPADRPQFFECHGTGTMAGDAAEAEAISTAFFPTGMSNSSKSEKLFVGSIKSIMGHTEGTAGLAGILKASLALQNATIPPNLLFNRLNPRIEPFYSNLEVATKTVPWPDVMPGQPRRASVNSFGFGGANVHAILESYTPRLLDNAPGLTASTPVFTPFVFSAASEPALTAYLQHFRDYLKSNPDVPLREIAYTLHSRRSGLQVTASITASSVEDLVVQLDAKLEIAGKKDSNDPAFTRLSRHKTQTPGSSNIQILGVFTGQGAQHARMGAELILSSTAARDILDRLESRLQQLPEAHRPTWSLTEEILKDGSSSRLGEATLSQPLCTAVQILQVELLRAAGVDFAAVVGHSSGEIAAAYAAGFISAEDAICIAYYRGFVSHMARPGAMMAVGTSVEDAQELCDEPEFKGRVTIAAINSPVSLTIAGDEDAVQEMKVIFEDEKKFARLLKVDKAYHSPHMAGCSEPYLAALAELDIKVTAGDRSSWYSSVFEGDDMKSRVSLLRGPYFDSNMLQPVLFQRAVSSALDAKGPFDLAIEVGPHPALKGPVLQTVQEVSSRNLLYTGLLYRGRSAISSVADGLGYIWSHFGKDAVSLLNYDHFLSSDAPTTLVKGLPKYSWDHQEYWNESRHAKAVRTRPYTPHELLGHMTPDSHEQEMRWRHILRPIDIPWLLGHRLQDQIVFPGAGYVVTALEAALALCKHRGLSATLIEFSDAEFGRALVFDLDDSDIEIFVSLSDVVLRKEVGVIEADFKYYAADHKADSNLNLVANGRVKIQIGEERDDVLPTRPSQRAPNLIKVNPENFYSASRDLHYHWAGTFVALDKLQRKNGVAAGVLNVVEPSHLVIHPAVLDAAFQGVLLAYSFPGDGQMWTTHVPGKIHRVTVNPSLCRREVAKGNPLPFDASHEPDTEIMVGDTEIYPSEGSDHAILRVEGVMCVPLSRAAAHDDKEVFASVVWDVAAPDARMVSQPELDSLNQDHADLATELEQVARYYLGRLDREIPLDHPARGDGPYSRLLNFASRCGNSETDNTPPSISQKSSLSAEMVLLHEIGDALLSAVQTNDPVNLLDTGKLADFYAGAVGPNLYSRILAQTVKQLTHRNPHLDILEIGAGTGGSTKAIYEEIDNAYSSYTFTDSSPAWFDMAKSWAEPHLHKTVFKTLDISKDVTAQGFRPQSFDVVVAALVLHATPNIEQSLRNIRQVLKPGGHLVVLELLPTQSAVYGLIFGSSPDWWAGIAQNQASSPALDLRTWHSLLQNTGFSGHDSVSRCAEQDNSITHFTVFTSQAMDDKVNFLHQPLTSTLPHVFGPGELVPELIILQGDDPKAKELVEQLEALLHPHYRRVKTVSTLKQLADVEISSQSAVLSLTELFEPVFQGGMDEQDWAGLTQALMTAGTLFWVTWGRRAANPMTNMMIGMLRSVVREVPTLGYQFFDFEDRDSISARSIAEWFVRFQAESTWRRHDNAGASLEPELVLDKTGHIVIPRLKIDVDMNDRYNSFKRAIKKPFHPHQQSLSVVASGDGAGYSIKHQPLLHLENGQSYNTVEVTHALVSALRVTAGGCMFLVCGKEKGSQRSTVALCSSNSSIVRPAEDLSVAVQIKPGSEAELVALVSHHLLVSFLLAGISAGDVILVHASDVDFATTLTREARRIGALAVFVTDTKVDAPSEEVEWLMVPQMITDRELSRRLPGRLAVYVDFASSSTTRIMGDRIRALVPSHCRYESLGSLSAGQAWTPPRSHIGKVSDALRQAVALATSTLLEKPGNSKQRPPVVVTPESLADVNQKLSPFSVINWNASSEVSALVRPIDTHITFKNNKTYWLVGLTGGLGLSLCEWMVRHGAKYFVISSRNPKIDPAWLDGMREAGAVVKISSCDITVREEVAKAHAEICATMPAIIGVAQGAMVLEDRAIRDMTVDNFLRGTRPKVEGSIHLDELFQDNTLDFFIFFSSVVSIVGRPGQANYSAANSFMASLARQRRQKGLASSIIHIGPIFGVGYVAHLDKVIFTKKALQGYALVATSERDFYQLFAEAVVASPAGSSERYLELFNGARRISPHEEGKPAWESDALMSHFVRNPEGVATVASSDSQSRIPLKTQLEEAKDRTQIHDIIQDAFLPKVYSLFQLDSAKVDTTAVAQMRLDEMGIDSLIAVEIRGWFMKTIEVNIPVLKILSGVPIGELIAFAAETIPDRLVPGLKGGAEEGSDSEHDVSTSEDTAHESPGDDQDTSDTPASSASSWAGDEEVEVTKESPPTLVAAEKSQVTLKTARLSPSQEMFWFVWEFLRDKTSLNHTAWARMTGRISIPDFEKALKTVTQRHETLRTRIINPDGRPVQAIMESSNILVESRAIKDEGEVHEAVELLQDHHVYDVSQGQTVRIMLLSRSPDEHYFVSGLHPLVADGSSFQTLIKEVLYFYTFPGAGLTHHARQFSDYSEKQHAAIASGKLDADIKYWSSEFATLPPPLPILKVGKLSSRPPLTTYENERAAIRVPAELKERIQTVCKKCRATPFHFYLAVFRALLLRYAPPGEGKDVAVGIGDANRTEDDMMDVIGPFVNLLPLRLLAESSLSFTDLLQGTRDRAYSALQHSRVPFQLLLNKLNVSRSSEYTSLFQCFVNYRQGLRASTRWGPDNGFELHAVEIGISKMAYDVTLEMVDYADGDCLQTLVVRKDLYGEEEARQLVSSYELLLKAFAADPTMALDQPGLFESEVVERVMKFSQGPSWTSQWPDTVAHRIDEIAQRNPNHVAVHHLGITWTYAEIQREAETIAQALLAADIAHGSPIAVLQDPGPAWVSSFLAILRVGAVYLPLDMNQPWARIAAVVGHSQASVVLVDEDSEKHVLKLNQAGIRAINVSSLDCEISQSVPILASAESPAAILYTSGSTGVPKGIVLKHHGLRNWAEPISQQFGIGEEVVLQQTSPTFDLSLVQILTALCLGGSLVLVPREQRGDAVAITKMIADYSVTFTCATPSEYSNWLHHGNQHLQHPLSWKTVFSAGEPLRAPLVKDFAALDHPGVKLYNLYGPTEASLTATAAMVPLCHSSGPISVGRPLPGYSILVLDDKLRPLGPGVQGEVYIGGAGVASGYLGRPDLTAERFVANHLASPEEQSRGWLTLHRTGDVGRWTADGNLLLEGRTSGDTQIKLRGLRIDLAEVEHALLEVSDGVLHEAVVSVRASSADNSQFLVAHIVVKDSTTEPEGIATTISTRLSARLPRYMCPAMLIVVGSLPKTTSGKLDRRGIEALPLPSSSDDRSSGGEDADKEPLTQTQSRLLQIWKTLLDSPHRIGPETDLFHVGGSSLLLPRLQAQIRKEFGIQMPLIRMFESSTLSAMAHRIDNPDQEAMEVEAIDWDTETALPATLPDLRPIDDQLIQTDSNGPPEVVILTGATGQLGRALLAALASSPSVKHIHCIAVRNPDNTNNMVDPKITYHKGDLTQPLFGLSESTASTIFRDANAIIHNAADMSYLKTFPSLRAANLLSTKDLVEMSARFSLKQSLPAFHYISTISVGNLLNLSPSTSEITDDDKTTPVFFPPSSARHLTPPTRTPASNNLAKTGFGYIASKWASEVFLERAITERYSCVNWEVVIHRPSLIARAVDDGDNNNASGLELAENLRRYGRMMKAVPRVPRKVNVGGAFDQVLLGDVVDGVMGEVLGVSEGGIRYRHHVGGVELPLEDLAAWVGGDDEKMEEVEAVEWADRAGGLGMHETVVAMVKEIAGAETGGLVLPRVVGG</sequence>
<dbReference type="InterPro" id="IPR020806">
    <property type="entry name" value="PKS_PP-bd"/>
</dbReference>
<dbReference type="SUPFAM" id="SSF53335">
    <property type="entry name" value="S-adenosyl-L-methionine-dependent methyltransferases"/>
    <property type="match status" value="1"/>
</dbReference>
<dbReference type="GO" id="GO:0031177">
    <property type="term" value="F:phosphopantetheine binding"/>
    <property type="evidence" value="ECO:0007669"/>
    <property type="project" value="InterPro"/>
</dbReference>
<dbReference type="InterPro" id="IPR014031">
    <property type="entry name" value="Ketoacyl_synth_C"/>
</dbReference>
<feature type="domain" description="Ketosynthase family 3 (KS3)" evidence="13">
    <location>
        <begin position="5"/>
        <end position="444"/>
    </location>
</feature>
<dbReference type="Pfam" id="PF00109">
    <property type="entry name" value="ketoacyl-synt"/>
    <property type="match status" value="1"/>
</dbReference>
<dbReference type="InterPro" id="IPR001227">
    <property type="entry name" value="Ac_transferase_dom_sf"/>
</dbReference>